<comment type="catalytic activity">
    <reaction evidence="8 13">
        <text>L-arginine + H2O = urea + L-ornithine</text>
        <dbReference type="Rhea" id="RHEA:20569"/>
        <dbReference type="ChEBI" id="CHEBI:15377"/>
        <dbReference type="ChEBI" id="CHEBI:16199"/>
        <dbReference type="ChEBI" id="CHEBI:32682"/>
        <dbReference type="ChEBI" id="CHEBI:46911"/>
        <dbReference type="EC" id="3.5.3.1"/>
    </reaction>
</comment>
<dbReference type="GO" id="GO:0000050">
    <property type="term" value="P:urea cycle"/>
    <property type="evidence" value="ECO:0007669"/>
    <property type="project" value="UniProtKB-UniPathway"/>
</dbReference>
<evidence type="ECO:0000256" key="7">
    <source>
        <dbReference type="ARBA" id="ARBA00023211"/>
    </source>
</evidence>
<evidence type="ECO:0000256" key="9">
    <source>
        <dbReference type="NCBIfam" id="TIGR01229"/>
    </source>
</evidence>
<dbReference type="PIRSF" id="PIRSF036979">
    <property type="entry name" value="Arginase"/>
    <property type="match status" value="1"/>
</dbReference>
<dbReference type="CDD" id="cd09989">
    <property type="entry name" value="Arginase"/>
    <property type="match status" value="1"/>
</dbReference>
<evidence type="ECO:0000256" key="1">
    <source>
        <dbReference type="ARBA" id="ARBA00005098"/>
    </source>
</evidence>
<evidence type="ECO:0000256" key="6">
    <source>
        <dbReference type="ARBA" id="ARBA00022801"/>
    </source>
</evidence>
<feature type="binding site" evidence="10">
    <location>
        <position position="100"/>
    </location>
    <ligand>
        <name>Mn(2+)</name>
        <dbReference type="ChEBI" id="CHEBI:29035"/>
        <label>1</label>
    </ligand>
</feature>
<dbReference type="GO" id="GO:0006525">
    <property type="term" value="P:arginine metabolic process"/>
    <property type="evidence" value="ECO:0007669"/>
    <property type="project" value="UniProtKB-KW"/>
</dbReference>
<evidence type="ECO:0000256" key="8">
    <source>
        <dbReference type="ARBA" id="ARBA00047391"/>
    </source>
</evidence>
<feature type="binding site" evidence="10">
    <location>
        <position position="123"/>
    </location>
    <ligand>
        <name>Mn(2+)</name>
        <dbReference type="ChEBI" id="CHEBI:29035"/>
        <label>1</label>
    </ligand>
</feature>
<evidence type="ECO:0000256" key="13">
    <source>
        <dbReference type="RuleBase" id="RU361159"/>
    </source>
</evidence>
<dbReference type="InterPro" id="IPR006035">
    <property type="entry name" value="Ureohydrolase"/>
</dbReference>
<dbReference type="PROSITE" id="PS01053">
    <property type="entry name" value="ARGINASE_1"/>
    <property type="match status" value="1"/>
</dbReference>
<dbReference type="GO" id="GO:0005737">
    <property type="term" value="C:cytoplasm"/>
    <property type="evidence" value="ECO:0007669"/>
    <property type="project" value="TreeGrafter"/>
</dbReference>
<dbReference type="Proteomes" id="UP000294292">
    <property type="component" value="Chromosome"/>
</dbReference>
<dbReference type="KEGG" id="panc:E2636_01090"/>
<evidence type="ECO:0000256" key="4">
    <source>
        <dbReference type="ARBA" id="ARBA00022503"/>
    </source>
</evidence>
<comment type="similarity">
    <text evidence="11 12">Belongs to the arginase family.</text>
</comment>
<evidence type="ECO:0000256" key="12">
    <source>
        <dbReference type="RuleBase" id="RU003684"/>
    </source>
</evidence>
<feature type="binding site" evidence="10">
    <location>
        <position position="230"/>
    </location>
    <ligand>
        <name>Mn(2+)</name>
        <dbReference type="ChEBI" id="CHEBI:29035"/>
        <label>1</label>
    </ligand>
</feature>
<evidence type="ECO:0000256" key="11">
    <source>
        <dbReference type="PROSITE-ProRule" id="PRU00742"/>
    </source>
</evidence>
<dbReference type="PRINTS" id="PR00116">
    <property type="entry name" value="ARGINASE"/>
</dbReference>
<gene>
    <name evidence="14" type="primary">rocF</name>
    <name evidence="14" type="ORF">E2636_01090</name>
</gene>
<comment type="cofactor">
    <cofactor evidence="10 13">
        <name>Mn(2+)</name>
        <dbReference type="ChEBI" id="CHEBI:29035"/>
    </cofactor>
    <text evidence="10 13">Binds 2 manganese ions per subunit.</text>
</comment>
<keyword evidence="6 12" id="KW-0378">Hydrolase</keyword>
<dbReference type="PROSITE" id="PS51409">
    <property type="entry name" value="ARGINASE_2"/>
    <property type="match status" value="1"/>
</dbReference>
<dbReference type="UniPathway" id="UPA00158">
    <property type="reaction ID" value="UER00270"/>
</dbReference>
<evidence type="ECO:0000313" key="15">
    <source>
        <dbReference type="Proteomes" id="UP000294292"/>
    </source>
</evidence>
<evidence type="ECO:0000256" key="5">
    <source>
        <dbReference type="ARBA" id="ARBA00022723"/>
    </source>
</evidence>
<dbReference type="GO" id="GO:0030145">
    <property type="term" value="F:manganese ion binding"/>
    <property type="evidence" value="ECO:0007669"/>
    <property type="project" value="TreeGrafter"/>
</dbReference>
<dbReference type="FunFam" id="3.40.800.10:FF:000005">
    <property type="entry name" value="Arginase"/>
    <property type="match status" value="1"/>
</dbReference>
<dbReference type="GO" id="GO:0004053">
    <property type="term" value="F:arginase activity"/>
    <property type="evidence" value="ECO:0007669"/>
    <property type="project" value="UniProtKB-UniRule"/>
</dbReference>
<proteinExistence type="inferred from homology"/>
<dbReference type="InterPro" id="IPR023696">
    <property type="entry name" value="Ureohydrolase_dom_sf"/>
</dbReference>
<dbReference type="AlphaFoldDB" id="A0A4P6ZUD1"/>
<dbReference type="PANTHER" id="PTHR43782:SF3">
    <property type="entry name" value="ARGINASE"/>
    <property type="match status" value="1"/>
</dbReference>
<keyword evidence="4 13" id="KW-0056">Arginine metabolism</keyword>
<dbReference type="Gene3D" id="3.40.800.10">
    <property type="entry name" value="Ureohydrolase domain"/>
    <property type="match status" value="1"/>
</dbReference>
<comment type="pathway">
    <text evidence="1">Nitrogen metabolism; urea cycle; L-ornithine and urea from L-arginine: step 1/1.</text>
</comment>
<accession>A0A4P6ZUD1</accession>
<dbReference type="OrthoDB" id="9789727at2"/>
<evidence type="ECO:0000313" key="14">
    <source>
        <dbReference type="EMBL" id="QBP39833.1"/>
    </source>
</evidence>
<dbReference type="NCBIfam" id="TIGR01229">
    <property type="entry name" value="rocF_arginase"/>
    <property type="match status" value="1"/>
</dbReference>
<evidence type="ECO:0000256" key="3">
    <source>
        <dbReference type="ARBA" id="ARBA00018123"/>
    </source>
</evidence>
<dbReference type="EMBL" id="CP038015">
    <property type="protein sequence ID" value="QBP39833.1"/>
    <property type="molecule type" value="Genomic_DNA"/>
</dbReference>
<dbReference type="SUPFAM" id="SSF52768">
    <property type="entry name" value="Arginase/deacetylase"/>
    <property type="match status" value="1"/>
</dbReference>
<dbReference type="RefSeq" id="WP_134208202.1">
    <property type="nucleotide sequence ID" value="NZ_CP038015.1"/>
</dbReference>
<dbReference type="PANTHER" id="PTHR43782">
    <property type="entry name" value="ARGINASE"/>
    <property type="match status" value="1"/>
</dbReference>
<feature type="binding site" evidence="10">
    <location>
        <position position="125"/>
    </location>
    <ligand>
        <name>Mn(2+)</name>
        <dbReference type="ChEBI" id="CHEBI:29035"/>
        <label>1</label>
    </ligand>
</feature>
<keyword evidence="5 10" id="KW-0479">Metal-binding</keyword>
<dbReference type="Pfam" id="PF00491">
    <property type="entry name" value="Arginase"/>
    <property type="match status" value="1"/>
</dbReference>
<evidence type="ECO:0000256" key="10">
    <source>
        <dbReference type="PIRSR" id="PIRSR036979-1"/>
    </source>
</evidence>
<feature type="binding site" evidence="10">
    <location>
        <position position="127"/>
    </location>
    <ligand>
        <name>Mn(2+)</name>
        <dbReference type="ChEBI" id="CHEBI:29035"/>
        <label>1</label>
    </ligand>
</feature>
<reference evidence="14 15" key="1">
    <citation type="submission" date="2019-03" db="EMBL/GenBank/DDBJ databases">
        <title>Complete genome sequence of Paenisporosarcina antarctica CGMCC 1.6503T.</title>
        <authorList>
            <person name="Rong J.-C."/>
            <person name="Chi N.-Y."/>
            <person name="Zhang Q.-F."/>
        </authorList>
    </citation>
    <scope>NUCLEOTIDE SEQUENCE [LARGE SCALE GENOMIC DNA]</scope>
    <source>
        <strain evidence="14 15">CGMCC 1.6503</strain>
    </source>
</reference>
<sequence>MNNLNISLIGVPMDLGQNRRGVDMGPSAIRYAGVVERLEEIGHNVTDEGNILIAAAEKTASTETNLRNLKEVTDASTALAEKIHHVMEDGQFPLILGGDHSIAIGTLAGLGDRYENLGVIWYDAHADLNTGETSPSGNIHGMPLAVSIGLGHEQLVNIRGFAPKIKPENVVIIGARSVDPGERELIKEKGIKVFTMHDIDKLGMTEVMDQAMSYLKESEVDGVHLSLDLDGIDPLYTPGVGTPVPGGISYRESHLAMEMLYSSKMITSAEFVEVNPILDEKNKTADVAVALMGSLFGEKLV</sequence>
<evidence type="ECO:0000256" key="2">
    <source>
        <dbReference type="ARBA" id="ARBA00012168"/>
    </source>
</evidence>
<organism evidence="14 15">
    <name type="scientific">Paenisporosarcina antarctica</name>
    <dbReference type="NCBI Taxonomy" id="417367"/>
    <lineage>
        <taxon>Bacteria</taxon>
        <taxon>Bacillati</taxon>
        <taxon>Bacillota</taxon>
        <taxon>Bacilli</taxon>
        <taxon>Bacillales</taxon>
        <taxon>Caryophanaceae</taxon>
        <taxon>Paenisporosarcina</taxon>
    </lineage>
</organism>
<protein>
    <recommendedName>
        <fullName evidence="3 9">Arginase</fullName>
        <ecNumber evidence="2 9">3.5.3.1</ecNumber>
    </recommendedName>
</protein>
<keyword evidence="15" id="KW-1185">Reference proteome</keyword>
<name>A0A4P6ZUD1_9BACL</name>
<dbReference type="InterPro" id="IPR014033">
    <property type="entry name" value="Arginase"/>
</dbReference>
<feature type="binding site" evidence="10">
    <location>
        <position position="228"/>
    </location>
    <ligand>
        <name>Mn(2+)</name>
        <dbReference type="ChEBI" id="CHEBI:29035"/>
        <label>1</label>
    </ligand>
</feature>
<dbReference type="EC" id="3.5.3.1" evidence="2 9"/>
<keyword evidence="7 10" id="KW-0464">Manganese</keyword>
<dbReference type="InterPro" id="IPR020855">
    <property type="entry name" value="Ureohydrolase_Mn_BS"/>
</dbReference>